<feature type="compositionally biased region" description="Low complexity" evidence="1">
    <location>
        <begin position="1333"/>
        <end position="1345"/>
    </location>
</feature>
<keyword evidence="6" id="KW-1185">Reference proteome</keyword>
<name>A0ABU9B2Y0_9BACT</name>
<comment type="caution">
    <text evidence="5">The sequence shown here is derived from an EMBL/GenBank/DDBJ whole genome shotgun (WGS) entry which is preliminary data.</text>
</comment>
<dbReference type="SMART" id="SM00060">
    <property type="entry name" value="FN3"/>
    <property type="match status" value="5"/>
</dbReference>
<organism evidence="5 6">
    <name type="scientific">Luteolibacter soli</name>
    <dbReference type="NCBI Taxonomy" id="3135280"/>
    <lineage>
        <taxon>Bacteria</taxon>
        <taxon>Pseudomonadati</taxon>
        <taxon>Verrucomicrobiota</taxon>
        <taxon>Verrucomicrobiia</taxon>
        <taxon>Verrucomicrobiales</taxon>
        <taxon>Verrucomicrobiaceae</taxon>
        <taxon>Luteolibacter</taxon>
    </lineage>
</organism>
<dbReference type="Pfam" id="PF00754">
    <property type="entry name" value="F5_F8_type_C"/>
    <property type="match status" value="1"/>
</dbReference>
<dbReference type="Pfam" id="PF07995">
    <property type="entry name" value="GSDH"/>
    <property type="match status" value="2"/>
</dbReference>
<feature type="domain" description="Fibronectin type-III" evidence="4">
    <location>
        <begin position="1435"/>
        <end position="1521"/>
    </location>
</feature>
<protein>
    <submittedName>
        <fullName evidence="5">PQQ-dependent sugar dehydrogenase</fullName>
    </submittedName>
</protein>
<dbReference type="Gene3D" id="2.60.120.260">
    <property type="entry name" value="Galactose-binding domain-like"/>
    <property type="match status" value="1"/>
</dbReference>
<feature type="signal peptide" evidence="2">
    <location>
        <begin position="1"/>
        <end position="26"/>
    </location>
</feature>
<dbReference type="InterPro" id="IPR013783">
    <property type="entry name" value="Ig-like_fold"/>
</dbReference>
<dbReference type="SUPFAM" id="SSF48695">
    <property type="entry name" value="Multiheme cytochromes"/>
    <property type="match status" value="1"/>
</dbReference>
<evidence type="ECO:0000313" key="5">
    <source>
        <dbReference type="EMBL" id="MEK7954389.1"/>
    </source>
</evidence>
<dbReference type="Pfam" id="PF00041">
    <property type="entry name" value="fn3"/>
    <property type="match status" value="2"/>
</dbReference>
<evidence type="ECO:0000259" key="4">
    <source>
        <dbReference type="PROSITE" id="PS50853"/>
    </source>
</evidence>
<reference evidence="5 6" key="1">
    <citation type="submission" date="2024-04" db="EMBL/GenBank/DDBJ databases">
        <title>Luteolibacter sp. isolated from soil.</title>
        <authorList>
            <person name="An J."/>
        </authorList>
    </citation>
    <scope>NUCLEOTIDE SEQUENCE [LARGE SCALE GENOMIC DNA]</scope>
    <source>
        <strain evidence="5 6">Y139</strain>
    </source>
</reference>
<accession>A0ABU9B2Y0</accession>
<dbReference type="Pfam" id="PF19078">
    <property type="entry name" value="Big_12"/>
    <property type="match status" value="1"/>
</dbReference>
<dbReference type="PROSITE" id="PS50022">
    <property type="entry name" value="FA58C_3"/>
    <property type="match status" value="1"/>
</dbReference>
<dbReference type="PANTHER" id="PTHR19328">
    <property type="entry name" value="HEDGEHOG-INTERACTING PROTEIN"/>
    <property type="match status" value="1"/>
</dbReference>
<gene>
    <name evidence="5" type="ORF">WKV53_27980</name>
</gene>
<dbReference type="InterPro" id="IPR003961">
    <property type="entry name" value="FN3_dom"/>
</dbReference>
<dbReference type="InterPro" id="IPR011042">
    <property type="entry name" value="6-blade_b-propeller_TolB-like"/>
</dbReference>
<feature type="compositionally biased region" description="Polar residues" evidence="1">
    <location>
        <begin position="1149"/>
        <end position="1166"/>
    </location>
</feature>
<dbReference type="RefSeq" id="WP_341408158.1">
    <property type="nucleotide sequence ID" value="NZ_JBBUKT010000019.1"/>
</dbReference>
<dbReference type="InterPro" id="IPR011041">
    <property type="entry name" value="Quinoprot_gluc/sorb_DH_b-prop"/>
</dbReference>
<proteinExistence type="predicted"/>
<dbReference type="InterPro" id="IPR012938">
    <property type="entry name" value="Glc/Sorbosone_DH"/>
</dbReference>
<dbReference type="EMBL" id="JBBUKT010000019">
    <property type="protein sequence ID" value="MEK7954389.1"/>
    <property type="molecule type" value="Genomic_DNA"/>
</dbReference>
<dbReference type="InterPro" id="IPR036280">
    <property type="entry name" value="Multihaem_cyt_sf"/>
</dbReference>
<dbReference type="PROSITE" id="PS50853">
    <property type="entry name" value="FN3"/>
    <property type="match status" value="4"/>
</dbReference>
<dbReference type="CDD" id="cd00063">
    <property type="entry name" value="FN3"/>
    <property type="match status" value="5"/>
</dbReference>
<sequence length="1646" mass="175502">MSHLRSLRLLASFLLGSVAISQGALPGVDAPVPVAPYFGGVFPSSPPGDPSGWSVVNAFPNLTFVDPMVIREIPGQNQFLVVAKNGEIWRMPKSSTTTMAQRTKVLDLTAATQTSEDQGFYNLVFHPKFGQAGQVGENYVYVCYSRKGVMGTSTPDASYWVVSRFTWVPATGLLDPNSELVMMSQFDPHRFHQGGAMFFSNEGYLHISVGDGGASADTFNNAQKLNMGFFSGILRLDVDYYPGKPGSHAIIRQPQDDPTWSYLNVSMARPAGWPASYSQGYGIPNDNPWQSPSGAALEEFYAIGLRSPHAAHYDPPTGEIWVGDVGQTSWEELDRVVKGSNCQWSYKEGPEQSTFRTDPNTLVDVETPPTYTYPHDNTGNACIIGGMRYRSTRWPALTGKVLFGDNMSGRVWNMTVPSGGGSPVVTEMLTAFGSAKQGLANFCTDSAGEIYMMDLAGVNNPGGRIMKLAEPVVSAEPPTLLSQTGVFTNLATLTPAGGVIPYDVPNALWSDGAHKRRWIIAPNDGAFNSTAEDIVFSPKGSWTFPAGTVFVKHFEVPIDANNPNLVKRLETRFLICTAGGGKYGITYKWNAAGTDATLMTTGLDETYSYNTGSGTEQRTWSYPSRGNCLVCHNDVAGQALGVRTATLNSNIYYPSTGRIANQLDTFNSLGMFDVTLTTQQIEDSVEARSLDDTTAPLEHRIHSYIDTNCAHCHQPGGPGEGFDARLATSLVEENLINVIPTRYEELGANGRYIKPGNPSLSAVYVRDAAVGNGDQMPPLAKNMVHAQGVSALQTYIQGLTDSEFQPSMGPGPQARYVRLKSITGRRRYAAVAEFSILDANGERIPANQVTASYLRENGSGGFEPGQVVGGSEVSEATDGNDGSSTNFWQSPSVGGNSAPNHPHYLVFDLGAAREVGGYKYFPRLTSEDGRIFQYQVDYSVDGTTWTTWDAGTWPNVATAQEFNPGYNKRPARVQVAGPTAQVMGPFDVTIVFDMEVENFAASDIVVTGGTVQKLRGSGYYYVARISPSSGATNVQVSIPANSADPIFKTGKGRLGKGSRASTPLSLAVVPDTIVPTQPPNLAADPNIQSVALTWGTSTDNVGVTGYRIRRGTQVVATVQGNSYTDTGLDPATAYLYRVAAVDDAGNLSPEAQINTTTDPDVTSPSVPGSLAADPTETTVALTWAASTDNVAVDEYRIMRGAIVLATVEGLSYQDTGLADGTAYTYKVIAIDTSGNESAAATLPVTTDLDTAAPGAPVNLAAQKFVTAIHLTWTAPFDNVGVTSYQVSRDGHAIATISGTSYDDDDLDPNTAYSYQVRALDARDNISAAATVSATTDPDTVAPTTPGDLAGTPDMNSIQLTWLASTDPVGSGVDRYRISRNGNVVGTATGLSFNDTGLQVGIEYHYQVVAIDEANNVSPPASLTIATLSDSENPTPPGNLTAEADYAAVNLSWTAATDNVGVTGYEIHRSGQEAPVATVTTLGYSVTGLASGTAYTFEVRAKDAAGRLSTPATVTKTTLGFTDWLTAHGLAGQTSADSDHGGLDNFAEFRLGMDPSDPRDDLTFRLMSTLGATSIQIVCPELKAGGTYYLQASNNLVDIAAVGNRILTLTPEQIAVMPAEQRDHYVVQVPITGAKKFVVLIFEPLPE</sequence>
<feature type="region of interest" description="Disordered" evidence="1">
    <location>
        <begin position="1149"/>
        <end position="1172"/>
    </location>
</feature>
<dbReference type="InterPro" id="IPR036116">
    <property type="entry name" value="FN3_sf"/>
</dbReference>
<dbReference type="Gene3D" id="2.120.10.30">
    <property type="entry name" value="TolB, C-terminal domain"/>
    <property type="match status" value="1"/>
</dbReference>
<evidence type="ECO:0000256" key="1">
    <source>
        <dbReference type="SAM" id="MobiDB-lite"/>
    </source>
</evidence>
<feature type="chain" id="PRO_5047260571" evidence="2">
    <location>
        <begin position="27"/>
        <end position="1646"/>
    </location>
</feature>
<dbReference type="Gene3D" id="2.60.40.10">
    <property type="entry name" value="Immunoglobulins"/>
    <property type="match status" value="5"/>
</dbReference>
<dbReference type="InterPro" id="IPR008979">
    <property type="entry name" value="Galactose-bd-like_sf"/>
</dbReference>
<feature type="region of interest" description="Disordered" evidence="1">
    <location>
        <begin position="1333"/>
        <end position="1352"/>
    </location>
</feature>
<feature type="domain" description="F5/8 type C" evidence="3">
    <location>
        <begin position="831"/>
        <end position="947"/>
    </location>
</feature>
<dbReference type="InterPro" id="IPR044048">
    <property type="entry name" value="Big_12"/>
</dbReference>
<evidence type="ECO:0000313" key="6">
    <source>
        <dbReference type="Proteomes" id="UP001371305"/>
    </source>
</evidence>
<evidence type="ECO:0000256" key="2">
    <source>
        <dbReference type="SAM" id="SignalP"/>
    </source>
</evidence>
<dbReference type="SUPFAM" id="SSF50952">
    <property type="entry name" value="Soluble quinoprotein glucose dehydrogenase"/>
    <property type="match status" value="1"/>
</dbReference>
<feature type="domain" description="Fibronectin type-III" evidence="4">
    <location>
        <begin position="1252"/>
        <end position="1338"/>
    </location>
</feature>
<evidence type="ECO:0000259" key="3">
    <source>
        <dbReference type="PROSITE" id="PS50022"/>
    </source>
</evidence>
<feature type="domain" description="Fibronectin type-III" evidence="4">
    <location>
        <begin position="1341"/>
        <end position="1430"/>
    </location>
</feature>
<feature type="domain" description="Fibronectin type-III" evidence="4">
    <location>
        <begin position="1075"/>
        <end position="1161"/>
    </location>
</feature>
<keyword evidence="2" id="KW-0732">Signal</keyword>
<dbReference type="Proteomes" id="UP001371305">
    <property type="component" value="Unassembled WGS sequence"/>
</dbReference>
<dbReference type="PANTHER" id="PTHR19328:SF13">
    <property type="entry name" value="HIPL1 PROTEIN"/>
    <property type="match status" value="1"/>
</dbReference>
<dbReference type="InterPro" id="IPR000421">
    <property type="entry name" value="FA58C"/>
</dbReference>
<dbReference type="SUPFAM" id="SSF49785">
    <property type="entry name" value="Galactose-binding domain-like"/>
    <property type="match status" value="1"/>
</dbReference>
<dbReference type="SUPFAM" id="SSF49265">
    <property type="entry name" value="Fibronectin type III"/>
    <property type="match status" value="3"/>
</dbReference>